<protein>
    <submittedName>
        <fullName evidence="2">Type I addiction module toxin, SymE family</fullName>
    </submittedName>
</protein>
<evidence type="ECO:0000313" key="2">
    <source>
        <dbReference type="EMBL" id="WDE11027.1"/>
    </source>
</evidence>
<gene>
    <name evidence="2" type="ORF">H3N35_22755</name>
</gene>
<name>A0ABY7VBL0_9GAMM</name>
<organism evidence="2 3">
    <name type="scientific">Thalassomonas haliotis</name>
    <dbReference type="NCBI Taxonomy" id="485448"/>
    <lineage>
        <taxon>Bacteria</taxon>
        <taxon>Pseudomonadati</taxon>
        <taxon>Pseudomonadota</taxon>
        <taxon>Gammaproteobacteria</taxon>
        <taxon>Alteromonadales</taxon>
        <taxon>Colwelliaceae</taxon>
        <taxon>Thalassomonas</taxon>
    </lineage>
</organism>
<dbReference type="Pfam" id="PF08845">
    <property type="entry name" value="SymE_toxin"/>
    <property type="match status" value="1"/>
</dbReference>
<feature type="domain" description="Toxin SymE-like" evidence="1">
    <location>
        <begin position="42"/>
        <end position="83"/>
    </location>
</feature>
<sequence>MAEYHHTPEPRPAKAKYPATRQLKVLETTSGTQVRPRDIGINYVPVNLEPCIVLRGKWLREAGFIIGEKVTVIVNKGSLLIKPNQAPSGPTGKQ</sequence>
<dbReference type="InterPro" id="IPR014944">
    <property type="entry name" value="Toxin_SymE-like"/>
</dbReference>
<accession>A0ABY7VBL0</accession>
<evidence type="ECO:0000259" key="1">
    <source>
        <dbReference type="Pfam" id="PF08845"/>
    </source>
</evidence>
<proteinExistence type="predicted"/>
<evidence type="ECO:0000313" key="3">
    <source>
        <dbReference type="Proteomes" id="UP001215231"/>
    </source>
</evidence>
<dbReference type="Proteomes" id="UP001215231">
    <property type="component" value="Chromosome"/>
</dbReference>
<reference evidence="2 3" key="1">
    <citation type="journal article" date="2022" name="Mar. Drugs">
        <title>Bioassay-Guided Fractionation Leads to the Detection of Cholic Acid Generated by the Rare Thalassomonas sp.</title>
        <authorList>
            <person name="Pheiffer F."/>
            <person name="Schneider Y.K."/>
            <person name="Hansen E.H."/>
            <person name="Andersen J.H."/>
            <person name="Isaksson J."/>
            <person name="Busche T."/>
            <person name="R C."/>
            <person name="Kalinowski J."/>
            <person name="Zyl L.V."/>
            <person name="Trindade M."/>
        </authorList>
    </citation>
    <scope>NUCLEOTIDE SEQUENCE [LARGE SCALE GENOMIC DNA]</scope>
    <source>
        <strain evidence="2 3">A5K-61T</strain>
    </source>
</reference>
<keyword evidence="3" id="KW-1185">Reference proteome</keyword>
<dbReference type="RefSeq" id="WP_274051101.1">
    <property type="nucleotide sequence ID" value="NZ_CP059693.1"/>
</dbReference>
<dbReference type="EMBL" id="CP059693">
    <property type="protein sequence ID" value="WDE11027.1"/>
    <property type="molecule type" value="Genomic_DNA"/>
</dbReference>